<evidence type="ECO:0000259" key="13">
    <source>
        <dbReference type="Pfam" id="PF18317"/>
    </source>
</evidence>
<comment type="caution">
    <text evidence="14">The sequence shown here is derived from an EMBL/GenBank/DDBJ whole genome shotgun (WGS) entry which is preliminary data.</text>
</comment>
<dbReference type="GO" id="GO:0019632">
    <property type="term" value="P:shikimate metabolic process"/>
    <property type="evidence" value="ECO:0007669"/>
    <property type="project" value="InterPro"/>
</dbReference>
<evidence type="ECO:0000259" key="12">
    <source>
        <dbReference type="Pfam" id="PF08501"/>
    </source>
</evidence>
<feature type="binding site" evidence="10">
    <location>
        <begin position="22"/>
        <end position="24"/>
    </location>
    <ligand>
        <name>shikimate</name>
        <dbReference type="ChEBI" id="CHEBI:36208"/>
    </ligand>
</feature>
<dbReference type="Pfam" id="PF18317">
    <property type="entry name" value="SDH_C"/>
    <property type="match status" value="1"/>
</dbReference>
<reference evidence="14" key="2">
    <citation type="submission" date="2021-04" db="EMBL/GenBank/DDBJ databases">
        <authorList>
            <person name="Gilroy R."/>
        </authorList>
    </citation>
    <scope>NUCLEOTIDE SEQUENCE</scope>
    <source>
        <strain evidence="14">ChiHjej12B11-1927</strain>
    </source>
</reference>
<organism evidence="14 15">
    <name type="scientific">Candidatus Blautia pullistercoris</name>
    <dbReference type="NCBI Taxonomy" id="2838499"/>
    <lineage>
        <taxon>Bacteria</taxon>
        <taxon>Bacillati</taxon>
        <taxon>Bacillota</taxon>
        <taxon>Clostridia</taxon>
        <taxon>Lachnospirales</taxon>
        <taxon>Lachnospiraceae</taxon>
        <taxon>Blautia</taxon>
    </lineage>
</organism>
<evidence type="ECO:0000256" key="7">
    <source>
        <dbReference type="ARBA" id="ARBA00051639"/>
    </source>
</evidence>
<dbReference type="FunFam" id="3.40.50.720:FF:000086">
    <property type="entry name" value="Quinate/shikimate dehydrogenase"/>
    <property type="match status" value="1"/>
</dbReference>
<comment type="catalytic activity">
    <reaction evidence="7">
        <text>L-quinate + NAD(+) = 3-dehydroquinate + NADH + H(+)</text>
        <dbReference type="Rhea" id="RHEA:22364"/>
        <dbReference type="ChEBI" id="CHEBI:15378"/>
        <dbReference type="ChEBI" id="CHEBI:29751"/>
        <dbReference type="ChEBI" id="CHEBI:32364"/>
        <dbReference type="ChEBI" id="CHEBI:57540"/>
        <dbReference type="ChEBI" id="CHEBI:57945"/>
        <dbReference type="EC" id="1.1.1.24"/>
    </reaction>
</comment>
<keyword evidence="5 10" id="KW-0057">Aromatic amino acid biosynthesis</keyword>
<feature type="binding site" evidence="10">
    <location>
        <position position="69"/>
    </location>
    <ligand>
        <name>shikimate</name>
        <dbReference type="ChEBI" id="CHEBI:36208"/>
    </ligand>
</feature>
<comment type="pathway">
    <text evidence="1 10">Metabolic intermediate biosynthesis; chorismate biosynthesis; chorismate from D-erythrose 4-phosphate and phosphoenolpyruvate: step 4/7.</text>
</comment>
<dbReference type="Pfam" id="PF01488">
    <property type="entry name" value="Shikimate_DH"/>
    <property type="match status" value="1"/>
</dbReference>
<dbReference type="GO" id="GO:0008652">
    <property type="term" value="P:amino acid biosynthetic process"/>
    <property type="evidence" value="ECO:0007669"/>
    <property type="project" value="UniProtKB-KW"/>
</dbReference>
<feature type="active site" description="Proton acceptor" evidence="10">
    <location>
        <position position="73"/>
    </location>
</feature>
<dbReference type="PANTHER" id="PTHR21089:SF1">
    <property type="entry name" value="BIFUNCTIONAL 3-DEHYDROQUINATE DEHYDRATASE_SHIKIMATE DEHYDROGENASE, CHLOROPLASTIC"/>
    <property type="match status" value="1"/>
</dbReference>
<dbReference type="InterPro" id="IPR013708">
    <property type="entry name" value="Shikimate_DH-bd_N"/>
</dbReference>
<dbReference type="InterPro" id="IPR046346">
    <property type="entry name" value="Aminoacid_DH-like_N_sf"/>
</dbReference>
<feature type="domain" description="SDH C-terminal" evidence="13">
    <location>
        <begin position="260"/>
        <end position="288"/>
    </location>
</feature>
<dbReference type="NCBIfam" id="TIGR00507">
    <property type="entry name" value="aroE"/>
    <property type="match status" value="1"/>
</dbReference>
<protein>
    <recommendedName>
        <fullName evidence="10">Shikimate dehydrogenase (NADP(+))</fullName>
        <shortName evidence="10">SDH</shortName>
        <ecNumber evidence="10">1.1.1.25</ecNumber>
    </recommendedName>
</protein>
<evidence type="ECO:0000256" key="6">
    <source>
        <dbReference type="ARBA" id="ARBA00049442"/>
    </source>
</evidence>
<comment type="similarity">
    <text evidence="10">Belongs to the shikimate dehydrogenase family.</text>
</comment>
<dbReference type="SUPFAM" id="SSF51735">
    <property type="entry name" value="NAD(P)-binding Rossmann-fold domains"/>
    <property type="match status" value="1"/>
</dbReference>
<dbReference type="InterPro" id="IPR041121">
    <property type="entry name" value="SDH_C"/>
</dbReference>
<evidence type="ECO:0000313" key="15">
    <source>
        <dbReference type="Proteomes" id="UP000824230"/>
    </source>
</evidence>
<feature type="domain" description="Quinate/shikimate 5-dehydrogenase/glutamyl-tRNA reductase" evidence="11">
    <location>
        <begin position="123"/>
        <end position="236"/>
    </location>
</feature>
<evidence type="ECO:0000256" key="8">
    <source>
        <dbReference type="ARBA" id="ARBA00052329"/>
    </source>
</evidence>
<dbReference type="GO" id="GO:0009423">
    <property type="term" value="P:chorismate biosynthetic process"/>
    <property type="evidence" value="ECO:0007669"/>
    <property type="project" value="UniProtKB-UniRule"/>
</dbReference>
<evidence type="ECO:0000256" key="5">
    <source>
        <dbReference type="ARBA" id="ARBA00023141"/>
    </source>
</evidence>
<keyword evidence="4 10" id="KW-0560">Oxidoreductase</keyword>
<feature type="binding site" evidence="10">
    <location>
        <position position="258"/>
    </location>
    <ligand>
        <name>NADP(+)</name>
        <dbReference type="ChEBI" id="CHEBI:58349"/>
    </ligand>
</feature>
<reference evidence="14" key="1">
    <citation type="journal article" date="2021" name="PeerJ">
        <title>Extensive microbial diversity within the chicken gut microbiome revealed by metagenomics and culture.</title>
        <authorList>
            <person name="Gilroy R."/>
            <person name="Ravi A."/>
            <person name="Getino M."/>
            <person name="Pursley I."/>
            <person name="Horton D.L."/>
            <person name="Alikhan N.F."/>
            <person name="Baker D."/>
            <person name="Gharbi K."/>
            <person name="Hall N."/>
            <person name="Watson M."/>
            <person name="Adriaenssens E.M."/>
            <person name="Foster-Nyarko E."/>
            <person name="Jarju S."/>
            <person name="Secka A."/>
            <person name="Antonio M."/>
            <person name="Oren A."/>
            <person name="Chaudhuri R.R."/>
            <person name="La Ragione R."/>
            <person name="Hildebrand F."/>
            <person name="Pallen M.J."/>
        </authorList>
    </citation>
    <scope>NUCLEOTIDE SEQUENCE</scope>
    <source>
        <strain evidence="14">ChiHjej12B11-1927</strain>
    </source>
</reference>
<keyword evidence="3 10" id="KW-0521">NADP</keyword>
<evidence type="ECO:0000256" key="3">
    <source>
        <dbReference type="ARBA" id="ARBA00022857"/>
    </source>
</evidence>
<feature type="binding site" evidence="10">
    <location>
        <position position="94"/>
    </location>
    <ligand>
        <name>shikimate</name>
        <dbReference type="ChEBI" id="CHEBI:36208"/>
    </ligand>
</feature>
<comment type="catalytic activity">
    <reaction evidence="6 10">
        <text>shikimate + NADP(+) = 3-dehydroshikimate + NADPH + H(+)</text>
        <dbReference type="Rhea" id="RHEA:17737"/>
        <dbReference type="ChEBI" id="CHEBI:15378"/>
        <dbReference type="ChEBI" id="CHEBI:16630"/>
        <dbReference type="ChEBI" id="CHEBI:36208"/>
        <dbReference type="ChEBI" id="CHEBI:57783"/>
        <dbReference type="ChEBI" id="CHEBI:58349"/>
        <dbReference type="EC" id="1.1.1.25"/>
    </reaction>
</comment>
<dbReference type="InterPro" id="IPR036291">
    <property type="entry name" value="NAD(P)-bd_dom_sf"/>
</dbReference>
<evidence type="ECO:0000259" key="11">
    <source>
        <dbReference type="Pfam" id="PF01488"/>
    </source>
</evidence>
<dbReference type="Pfam" id="PF08501">
    <property type="entry name" value="Shikimate_dh_N"/>
    <property type="match status" value="1"/>
</dbReference>
<feature type="binding site" evidence="10">
    <location>
        <position position="109"/>
    </location>
    <ligand>
        <name>shikimate</name>
        <dbReference type="ChEBI" id="CHEBI:36208"/>
    </ligand>
</feature>
<dbReference type="GO" id="GO:0009073">
    <property type="term" value="P:aromatic amino acid family biosynthetic process"/>
    <property type="evidence" value="ECO:0007669"/>
    <property type="project" value="UniProtKB-KW"/>
</dbReference>
<feature type="binding site" evidence="10">
    <location>
        <position position="235"/>
    </location>
    <ligand>
        <name>NADP(+)</name>
        <dbReference type="ChEBI" id="CHEBI:58349"/>
    </ligand>
</feature>
<keyword evidence="2 10" id="KW-0028">Amino-acid biosynthesis</keyword>
<dbReference type="Gene3D" id="3.40.50.10860">
    <property type="entry name" value="Leucine Dehydrogenase, chain A, domain 1"/>
    <property type="match status" value="1"/>
</dbReference>
<comment type="function">
    <text evidence="10">Involved in the biosynthesis of the chorismate, which leads to the biosynthesis of aromatic amino acids. Catalyzes the reversible NADPH linked reduction of 3-dehydroshikimate (DHSA) to yield shikimate (SA).</text>
</comment>
<evidence type="ECO:0000256" key="4">
    <source>
        <dbReference type="ARBA" id="ARBA00023002"/>
    </source>
</evidence>
<feature type="binding site" evidence="10">
    <location>
        <position position="265"/>
    </location>
    <ligand>
        <name>shikimate</name>
        <dbReference type="ChEBI" id="CHEBI:36208"/>
    </ligand>
</feature>
<dbReference type="EMBL" id="DXFG01000070">
    <property type="protein sequence ID" value="HIX36966.1"/>
    <property type="molecule type" value="Genomic_DNA"/>
</dbReference>
<proteinExistence type="inferred from homology"/>
<comment type="subunit">
    <text evidence="10">Homodimer.</text>
</comment>
<dbReference type="InterPro" id="IPR022893">
    <property type="entry name" value="Shikimate_DH_fam"/>
</dbReference>
<dbReference type="GO" id="GO:0004764">
    <property type="term" value="F:shikimate 3-dehydrogenase (NADP+) activity"/>
    <property type="evidence" value="ECO:0007669"/>
    <property type="project" value="UniProtKB-UniRule"/>
</dbReference>
<dbReference type="PANTHER" id="PTHR21089">
    <property type="entry name" value="SHIKIMATE DEHYDROGENASE"/>
    <property type="match status" value="1"/>
</dbReference>
<dbReference type="InterPro" id="IPR011342">
    <property type="entry name" value="Shikimate_DH"/>
</dbReference>
<dbReference type="HAMAP" id="MF_00222">
    <property type="entry name" value="Shikimate_DH_AroE"/>
    <property type="match status" value="1"/>
</dbReference>
<gene>
    <name evidence="10 14" type="primary">aroE</name>
    <name evidence="14" type="ORF">H9738_03730</name>
</gene>
<dbReference type="Gene3D" id="3.40.50.720">
    <property type="entry name" value="NAD(P)-binding Rossmann-like Domain"/>
    <property type="match status" value="1"/>
</dbReference>
<feature type="binding site" evidence="10">
    <location>
        <begin position="133"/>
        <end position="137"/>
    </location>
    <ligand>
        <name>NADP(+)</name>
        <dbReference type="ChEBI" id="CHEBI:58349"/>
    </ligand>
</feature>
<sequence>MEKRISGYTGLMGLFGSPVGHSASPEMYNFCFQHDGLDYAYLAFDVKAEDMPETIKTIRLLKMRGGNFTMPCKNIGAKLMDRLSPAAQLVGACNAFVNEEGVLTGYITDGIGFVKNLKEHGVEVKGKKVLVLGAGGAATAIQVQLALEGTEEIQIFNRRDEFYERALETRKKLEEKVPQCKVAVNRLEDKEKLQKAVAEADILANATIVGMKPDLHEETLIPKEWMRKDLVVADIVYNPEVTRMLKEAGEAGCQTIEGKGMMLWQGAENYRLFTGKEMPVEAYKDAMRTAAAMPPSP</sequence>
<dbReference type="SUPFAM" id="SSF53223">
    <property type="entry name" value="Aminoacid dehydrogenase-like, N-terminal domain"/>
    <property type="match status" value="1"/>
</dbReference>
<feature type="domain" description="Shikimate dehydrogenase substrate binding N-terminal" evidence="12">
    <location>
        <begin position="14"/>
        <end position="94"/>
    </location>
</feature>
<accession>A0A9D2ALX8</accession>
<dbReference type="Proteomes" id="UP000824230">
    <property type="component" value="Unassembled WGS sequence"/>
</dbReference>
<evidence type="ECO:0000256" key="2">
    <source>
        <dbReference type="ARBA" id="ARBA00022605"/>
    </source>
</evidence>
<name>A0A9D2ALX8_9FIRM</name>
<comment type="catalytic activity">
    <reaction evidence="8">
        <text>shikimate + NAD(+) = 3-dehydroshikimate + NADH + H(+)</text>
        <dbReference type="Rhea" id="RHEA:17741"/>
        <dbReference type="ChEBI" id="CHEBI:15378"/>
        <dbReference type="ChEBI" id="CHEBI:16630"/>
        <dbReference type="ChEBI" id="CHEBI:36208"/>
        <dbReference type="ChEBI" id="CHEBI:57540"/>
        <dbReference type="ChEBI" id="CHEBI:57945"/>
    </reaction>
</comment>
<dbReference type="GO" id="GO:0050661">
    <property type="term" value="F:NADP binding"/>
    <property type="evidence" value="ECO:0007669"/>
    <property type="project" value="InterPro"/>
</dbReference>
<evidence type="ECO:0000256" key="10">
    <source>
        <dbReference type="HAMAP-Rule" id="MF_00222"/>
    </source>
</evidence>
<evidence type="ECO:0000256" key="9">
    <source>
        <dbReference type="ARBA" id="ARBA00060613"/>
    </source>
</evidence>
<evidence type="ECO:0000313" key="14">
    <source>
        <dbReference type="EMBL" id="HIX36966.1"/>
    </source>
</evidence>
<dbReference type="EC" id="1.1.1.25" evidence="10"/>
<dbReference type="NCBIfam" id="NF009200">
    <property type="entry name" value="PRK12548.1"/>
    <property type="match status" value="1"/>
</dbReference>
<evidence type="ECO:0000256" key="1">
    <source>
        <dbReference type="ARBA" id="ARBA00004871"/>
    </source>
</evidence>
<dbReference type="CDD" id="cd01065">
    <property type="entry name" value="NAD_bind_Shikimate_DH"/>
    <property type="match status" value="1"/>
</dbReference>
<dbReference type="GO" id="GO:0030266">
    <property type="term" value="F:quinate 3-dehydrogenase (NAD+) activity"/>
    <property type="evidence" value="ECO:0007669"/>
    <property type="project" value="UniProtKB-EC"/>
</dbReference>
<dbReference type="AlphaFoldDB" id="A0A9D2ALX8"/>
<comment type="caution">
    <text evidence="10">Lacks conserved residue(s) required for the propagation of feature annotation.</text>
</comment>
<feature type="binding site" evidence="10">
    <location>
        <position position="237"/>
    </location>
    <ligand>
        <name>shikimate</name>
        <dbReference type="ChEBI" id="CHEBI:36208"/>
    </ligand>
</feature>
<comment type="pathway">
    <text evidence="9">Aromatic compound metabolism; 3,4-dihydroxybenzoate biosynthesis; 3-dehydroquinate from D-quinate (NAD(+) route).</text>
</comment>
<dbReference type="InterPro" id="IPR006151">
    <property type="entry name" value="Shikm_DH/Glu-tRNA_Rdtase"/>
</dbReference>